<organism evidence="3 4">
    <name type="scientific">Tilletia caries</name>
    <name type="common">wheat bunt fungus</name>
    <dbReference type="NCBI Taxonomy" id="13290"/>
    <lineage>
        <taxon>Eukaryota</taxon>
        <taxon>Fungi</taxon>
        <taxon>Dikarya</taxon>
        <taxon>Basidiomycota</taxon>
        <taxon>Ustilaginomycotina</taxon>
        <taxon>Exobasidiomycetes</taxon>
        <taxon>Tilletiales</taxon>
        <taxon>Tilletiaceae</taxon>
        <taxon>Tilletia</taxon>
    </lineage>
</organism>
<dbReference type="AlphaFoldDB" id="A0A8T8SMJ6"/>
<evidence type="ECO:0000313" key="3">
    <source>
        <dbReference type="EMBL" id="KAE8243859.1"/>
    </source>
</evidence>
<keyword evidence="2" id="KW-1133">Transmembrane helix</keyword>
<name>A0A8T8SMJ6_9BASI</name>
<keyword evidence="2" id="KW-0472">Membrane</keyword>
<proteinExistence type="predicted"/>
<evidence type="ECO:0000256" key="1">
    <source>
        <dbReference type="SAM" id="MobiDB-lite"/>
    </source>
</evidence>
<evidence type="ECO:0000313" key="4">
    <source>
        <dbReference type="Proteomes" id="UP000077671"/>
    </source>
</evidence>
<feature type="compositionally biased region" description="Pro residues" evidence="1">
    <location>
        <begin position="79"/>
        <end position="98"/>
    </location>
</feature>
<reference evidence="3" key="2">
    <citation type="journal article" date="2019" name="IMA Fungus">
        <title>Genome sequencing and comparison of five Tilletia species to identify candidate genes for the detection of regulated species infecting wheat.</title>
        <authorList>
            <person name="Nguyen H.D.T."/>
            <person name="Sultana T."/>
            <person name="Kesanakurti P."/>
            <person name="Hambleton S."/>
        </authorList>
    </citation>
    <scope>NUCLEOTIDE SEQUENCE</scope>
    <source>
        <strain evidence="3">DAOMC 238032</strain>
    </source>
</reference>
<keyword evidence="2" id="KW-0812">Transmembrane</keyword>
<feature type="region of interest" description="Disordered" evidence="1">
    <location>
        <begin position="74"/>
        <end position="107"/>
    </location>
</feature>
<dbReference type="Proteomes" id="UP000077671">
    <property type="component" value="Unassembled WGS sequence"/>
</dbReference>
<gene>
    <name evidence="3" type="ORF">A4X03_0g7659</name>
</gene>
<protein>
    <submittedName>
        <fullName evidence="3">Uncharacterized protein</fullName>
    </submittedName>
</protein>
<evidence type="ECO:0000256" key="2">
    <source>
        <dbReference type="SAM" id="Phobius"/>
    </source>
</evidence>
<reference evidence="3" key="1">
    <citation type="submission" date="2016-04" db="EMBL/GenBank/DDBJ databases">
        <authorList>
            <person name="Nguyen H.D."/>
            <person name="Kesanakurti P."/>
            <person name="Cullis J."/>
            <person name="Levesque C.A."/>
            <person name="Hambleton S."/>
        </authorList>
    </citation>
    <scope>NUCLEOTIDE SEQUENCE</scope>
    <source>
        <strain evidence="3">DAOMC 238032</strain>
    </source>
</reference>
<accession>A0A8T8SMJ6</accession>
<feature type="transmembrane region" description="Helical" evidence="2">
    <location>
        <begin position="49"/>
        <end position="73"/>
    </location>
</feature>
<dbReference type="EMBL" id="LWDD02001915">
    <property type="protein sequence ID" value="KAE8243859.1"/>
    <property type="molecule type" value="Genomic_DNA"/>
</dbReference>
<comment type="caution">
    <text evidence="3">The sequence shown here is derived from an EMBL/GenBank/DDBJ whole genome shotgun (WGS) entry which is preliminary data.</text>
</comment>
<sequence>MTRAQRTAAAARAHALTMVRAITAAAAHSAEQWPETVRRRWFGHIREDALLAGAFIALLADALFLTTVAPQVLSSISSSPPPHLSSSPPPDRSLPPPQDLCSPPRHRSTLNTLLEHVKNSPVLKDGSYNRTSALSG</sequence>